<feature type="transmembrane region" description="Helical" evidence="1">
    <location>
        <begin position="158"/>
        <end position="180"/>
    </location>
</feature>
<evidence type="ECO:0000256" key="1">
    <source>
        <dbReference type="SAM" id="Phobius"/>
    </source>
</evidence>
<keyword evidence="1" id="KW-0812">Transmembrane</keyword>
<proteinExistence type="predicted"/>
<dbReference type="EMBL" id="JAAZAL010000033">
    <property type="protein sequence ID" value="NLE30829.1"/>
    <property type="molecule type" value="Genomic_DNA"/>
</dbReference>
<organism evidence="3 4">
    <name type="scientific">Candidatus Dojkabacteria bacterium</name>
    <dbReference type="NCBI Taxonomy" id="2099670"/>
    <lineage>
        <taxon>Bacteria</taxon>
        <taxon>Candidatus Dojkabacteria</taxon>
    </lineage>
</organism>
<reference evidence="3 4" key="1">
    <citation type="journal article" date="2020" name="Biotechnol. Biofuels">
        <title>New insights from the biogas microbiome by comprehensive genome-resolved metagenomics of nearly 1600 species originating from multiple anaerobic digesters.</title>
        <authorList>
            <person name="Campanaro S."/>
            <person name="Treu L."/>
            <person name="Rodriguez-R L.M."/>
            <person name="Kovalovszki A."/>
            <person name="Ziels R.M."/>
            <person name="Maus I."/>
            <person name="Zhu X."/>
            <person name="Kougias P.G."/>
            <person name="Basile A."/>
            <person name="Luo G."/>
            <person name="Schluter A."/>
            <person name="Konstantinidis K.T."/>
            <person name="Angelidaki I."/>
        </authorList>
    </citation>
    <scope>NUCLEOTIDE SEQUENCE [LARGE SCALE GENOMIC DNA]</scope>
    <source>
        <strain evidence="3">AS06rmzACSIP_421</strain>
    </source>
</reference>
<dbReference type="Proteomes" id="UP000554004">
    <property type="component" value="Unassembled WGS sequence"/>
</dbReference>
<name>A0A847ESP7_9BACT</name>
<keyword evidence="2" id="KW-0732">Signal</keyword>
<gene>
    <name evidence="3" type="ORF">GX618_00950</name>
</gene>
<keyword evidence="1" id="KW-0472">Membrane</keyword>
<evidence type="ECO:0000313" key="4">
    <source>
        <dbReference type="Proteomes" id="UP000554004"/>
    </source>
</evidence>
<feature type="chain" id="PRO_5032696078" evidence="2">
    <location>
        <begin position="21"/>
        <end position="199"/>
    </location>
</feature>
<comment type="caution">
    <text evidence="3">The sequence shown here is derived from an EMBL/GenBank/DDBJ whole genome shotgun (WGS) entry which is preliminary data.</text>
</comment>
<protein>
    <submittedName>
        <fullName evidence="3">Uncharacterized protein</fullName>
    </submittedName>
</protein>
<evidence type="ECO:0000313" key="3">
    <source>
        <dbReference type="EMBL" id="NLE30829.1"/>
    </source>
</evidence>
<accession>A0A847ESP7</accession>
<dbReference type="AlphaFoldDB" id="A0A847ESP7"/>
<sequence length="199" mass="22342">MKKVLLVITILTLFYSTIFAQQPELNGISNGMDTIIENTSETSSQYFEIDLIRGTQNPITKKIPLKVIIKPKINSSKTQILWSVPTVFTVSKNHPEFVSLNRDQTYTYTASLEPKKAGQYSLSVNVISWQTDSNKSNSANTSININNSLVVTPIETMYVIYIVLFVLLVLGGIAISIFFLSKAVKKLVKKAKIWFTPPY</sequence>
<keyword evidence="1" id="KW-1133">Transmembrane helix</keyword>
<evidence type="ECO:0000256" key="2">
    <source>
        <dbReference type="SAM" id="SignalP"/>
    </source>
</evidence>
<feature type="signal peptide" evidence="2">
    <location>
        <begin position="1"/>
        <end position="20"/>
    </location>
</feature>